<dbReference type="Proteomes" id="UP000185469">
    <property type="component" value="Chromosome"/>
</dbReference>
<feature type="transmembrane region" description="Helical" evidence="1">
    <location>
        <begin position="69"/>
        <end position="86"/>
    </location>
</feature>
<reference evidence="2 3" key="1">
    <citation type="submission" date="2014-08" db="EMBL/GenBank/DDBJ databases">
        <title>Complete genome sequence of Corynebacterium sphenisci CECT 5990(T) (=DSM 44792(T)), isolated from healthy wild penguins.</title>
        <authorList>
            <person name="Ruckert C."/>
            <person name="Albersmeier A."/>
            <person name="Winkler A."/>
            <person name="Kalinowski J."/>
        </authorList>
    </citation>
    <scope>NUCLEOTIDE SEQUENCE [LARGE SCALE GENOMIC DNA]</scope>
    <source>
        <strain evidence="2 3">DSM 44792</strain>
    </source>
</reference>
<keyword evidence="1" id="KW-0472">Membrane</keyword>
<dbReference type="NCBIfam" id="TIGR02234">
    <property type="entry name" value="trp_oprn_chp"/>
    <property type="match status" value="1"/>
</dbReference>
<dbReference type="Pfam" id="PF09534">
    <property type="entry name" value="Trp_oprn_chp"/>
    <property type="match status" value="1"/>
</dbReference>
<gene>
    <name evidence="2" type="ORF">CSPHI_07475</name>
</gene>
<sequence length="209" mass="21013">MGLIAAGAVGMWLAGRATWLTVATFDDKSGDGSHAIAGAAWFPESTALVLTLLAAVGAALILGRLGRRLVGALAALVAAAATWGPVQLLTGGADPDRALSLLQTGQVTQRATDPVTVSDWATVSEVGVHQLPPAAALAAGAVALLGAVLLVMRPGGGGDARGGAYETPEVRRARAREDLAEAPDSGRVLWDALDAGVDPTADDPDPDRG</sequence>
<dbReference type="InterPro" id="IPR011746">
    <property type="entry name" value="Trp_synth-assoc_CHP"/>
</dbReference>
<dbReference type="InterPro" id="IPR019051">
    <property type="entry name" value="Trp_biosyn_TM_oprn/chp"/>
</dbReference>
<name>A0A1L7CYF0_9CORY</name>
<feature type="transmembrane region" description="Helical" evidence="1">
    <location>
        <begin position="134"/>
        <end position="152"/>
    </location>
</feature>
<keyword evidence="1" id="KW-1133">Transmembrane helix</keyword>
<evidence type="ECO:0000313" key="2">
    <source>
        <dbReference type="EMBL" id="APT90906.1"/>
    </source>
</evidence>
<feature type="transmembrane region" description="Helical" evidence="1">
    <location>
        <begin position="41"/>
        <end position="62"/>
    </location>
</feature>
<keyword evidence="3" id="KW-1185">Reference proteome</keyword>
<protein>
    <submittedName>
        <fullName evidence="2">Membrane protein</fullName>
    </submittedName>
</protein>
<proteinExistence type="predicted"/>
<dbReference type="OrthoDB" id="4372702at2"/>
<organism evidence="2 3">
    <name type="scientific">Corynebacterium sphenisci DSM 44792</name>
    <dbReference type="NCBI Taxonomy" id="1437874"/>
    <lineage>
        <taxon>Bacteria</taxon>
        <taxon>Bacillati</taxon>
        <taxon>Actinomycetota</taxon>
        <taxon>Actinomycetes</taxon>
        <taxon>Mycobacteriales</taxon>
        <taxon>Corynebacteriaceae</taxon>
        <taxon>Corynebacterium</taxon>
    </lineage>
</organism>
<evidence type="ECO:0000256" key="1">
    <source>
        <dbReference type="SAM" id="Phobius"/>
    </source>
</evidence>
<dbReference type="STRING" id="1437874.CSPHI_07475"/>
<dbReference type="AlphaFoldDB" id="A0A1L7CYF0"/>
<dbReference type="EMBL" id="CP009248">
    <property type="protein sequence ID" value="APT90906.1"/>
    <property type="molecule type" value="Genomic_DNA"/>
</dbReference>
<evidence type="ECO:0000313" key="3">
    <source>
        <dbReference type="Proteomes" id="UP000185469"/>
    </source>
</evidence>
<accession>A0A1L7CYF0</accession>
<keyword evidence="1" id="KW-0812">Transmembrane</keyword>
<dbReference type="KEGG" id="csph:CSPHI_07475"/>